<sequence>MSVRWKAILSDFAERAGWSAGQVFFATLLAGGTAITVANLPWGYASAQALGAAVASVLLTTVQYLPNLRDPARWHLRGAGLFWGDLAVRLAKTFLASLAGSVAAATPFHLVRFDWTAALNVAGLAVLTALAKGLLARGSGTEERTPSTLPTATYLEAVRS</sequence>
<keyword evidence="3" id="KW-1185">Reference proteome</keyword>
<proteinExistence type="predicted"/>
<accession>A0A1I3VL66</accession>
<name>A0A1I3VL66_9PSEU</name>
<keyword evidence="1" id="KW-1133">Transmembrane helix</keyword>
<feature type="transmembrane region" description="Helical" evidence="1">
    <location>
        <begin position="86"/>
        <end position="105"/>
    </location>
</feature>
<evidence type="ECO:0000313" key="2">
    <source>
        <dbReference type="EMBL" id="SFJ95902.1"/>
    </source>
</evidence>
<dbReference type="EMBL" id="FORP01000011">
    <property type="protein sequence ID" value="SFJ95902.1"/>
    <property type="molecule type" value="Genomic_DNA"/>
</dbReference>
<protein>
    <submittedName>
        <fullName evidence="2">Phage r1t holin</fullName>
    </submittedName>
</protein>
<dbReference type="OrthoDB" id="3291826at2"/>
<feature type="transmembrane region" description="Helical" evidence="1">
    <location>
        <begin position="117"/>
        <end position="135"/>
    </location>
</feature>
<dbReference type="STRING" id="115433.SAMN05421835_11182"/>
<keyword evidence="1" id="KW-0472">Membrane</keyword>
<keyword evidence="1" id="KW-0812">Transmembrane</keyword>
<organism evidence="2 3">
    <name type="scientific">Amycolatopsis sacchari</name>
    <dbReference type="NCBI Taxonomy" id="115433"/>
    <lineage>
        <taxon>Bacteria</taxon>
        <taxon>Bacillati</taxon>
        <taxon>Actinomycetota</taxon>
        <taxon>Actinomycetes</taxon>
        <taxon>Pseudonocardiales</taxon>
        <taxon>Pseudonocardiaceae</taxon>
        <taxon>Amycolatopsis</taxon>
    </lineage>
</organism>
<dbReference type="AlphaFoldDB" id="A0A1I3VL66"/>
<evidence type="ECO:0000313" key="3">
    <source>
        <dbReference type="Proteomes" id="UP000199025"/>
    </source>
</evidence>
<reference evidence="2 3" key="1">
    <citation type="submission" date="2016-10" db="EMBL/GenBank/DDBJ databases">
        <authorList>
            <person name="de Groot N.N."/>
        </authorList>
    </citation>
    <scope>NUCLEOTIDE SEQUENCE [LARGE SCALE GENOMIC DNA]</scope>
    <source>
        <strain evidence="2 3">DSM 44468</strain>
    </source>
</reference>
<feature type="transmembrane region" description="Helical" evidence="1">
    <location>
        <begin position="20"/>
        <end position="38"/>
    </location>
</feature>
<feature type="transmembrane region" description="Helical" evidence="1">
    <location>
        <begin position="44"/>
        <end position="65"/>
    </location>
</feature>
<gene>
    <name evidence="2" type="ORF">SAMN05421835_11182</name>
</gene>
<dbReference type="Proteomes" id="UP000199025">
    <property type="component" value="Unassembled WGS sequence"/>
</dbReference>
<dbReference type="RefSeq" id="WP_091509580.1">
    <property type="nucleotide sequence ID" value="NZ_CBDRCA010000003.1"/>
</dbReference>
<evidence type="ECO:0000256" key="1">
    <source>
        <dbReference type="SAM" id="Phobius"/>
    </source>
</evidence>